<accession>A0AAN9FXS4</accession>
<dbReference type="GO" id="GO:0005737">
    <property type="term" value="C:cytoplasm"/>
    <property type="evidence" value="ECO:0007669"/>
    <property type="project" value="TreeGrafter"/>
</dbReference>
<dbReference type="InterPro" id="IPR011989">
    <property type="entry name" value="ARM-like"/>
</dbReference>
<evidence type="ECO:0000256" key="3">
    <source>
        <dbReference type="ARBA" id="ARBA00022884"/>
    </source>
</evidence>
<proteinExistence type="predicted"/>
<dbReference type="Proteomes" id="UP001359559">
    <property type="component" value="Unassembled WGS sequence"/>
</dbReference>
<comment type="caution">
    <text evidence="6">The sequence shown here is derived from an EMBL/GenBank/DDBJ whole genome shotgun (WGS) entry which is preliminary data.</text>
</comment>
<evidence type="ECO:0000259" key="5">
    <source>
        <dbReference type="PROSITE" id="PS50303"/>
    </source>
</evidence>
<sequence length="463" mass="52504">MAQFMNDDEHSFPFMQEHEYPTTTLPHTNSVFSPSNTATMQDLVSNMQGLRLSHPYYRNTFGEGSSSGFHNYYPMTNHANDDDEATFYRTRILHAAATTRVPNCYDSVVGSRSSLSNDYVPFLYPRNPRGLFVSMAMDESGFLVLQHKIEVGTPKEIDAIIFDLKDHVHDLMKHYCGNYVIQKLFQTSTVSKRQVNAILSFIIKDLQRLKDVCMDYKGNRVVQKMIEGVVTTEAMYAITAAIAPITVSLITSANGGYVIEQCMKRFPSSCNNVIFHKIVMNNLDILRNQHGCRAIQKCWDYAEEAPRSQLVQEIISNAKVLTEDPFGNYVMQFVIEKKMMLVNQKIISRLRHNFVVLSMNKYASNVVETLLLHSEIEDAAHIILELMCSPEFLNLAQDDYGNFVVQKAIKCTMGIDHYLYIGLSSMIFSLRNNLESHPRGKKVLAAVTKGASFYTSVNVSDVL</sequence>
<reference evidence="6 7" key="1">
    <citation type="submission" date="2024-01" db="EMBL/GenBank/DDBJ databases">
        <title>The genomes of 5 underutilized Papilionoideae crops provide insights into root nodulation and disease resistance.</title>
        <authorList>
            <person name="Yuan L."/>
        </authorList>
    </citation>
    <scope>NUCLEOTIDE SEQUENCE [LARGE SCALE GENOMIC DNA]</scope>
    <source>
        <strain evidence="6">LY-2023</strain>
        <tissue evidence="6">Leaf</tissue>
    </source>
</reference>
<feature type="domain" description="PUM-HD" evidence="5">
    <location>
        <begin position="104"/>
        <end position="451"/>
    </location>
</feature>
<dbReference type="EMBL" id="JAYKXN010000006">
    <property type="protein sequence ID" value="KAK7280293.1"/>
    <property type="molecule type" value="Genomic_DNA"/>
</dbReference>
<evidence type="ECO:0000256" key="2">
    <source>
        <dbReference type="ARBA" id="ARBA00022845"/>
    </source>
</evidence>
<dbReference type="PROSITE" id="PS50303">
    <property type="entry name" value="PUM_HD"/>
    <property type="match status" value="1"/>
</dbReference>
<dbReference type="Gene3D" id="1.25.10.10">
    <property type="entry name" value="Leucine-rich Repeat Variant"/>
    <property type="match status" value="1"/>
</dbReference>
<keyword evidence="1" id="KW-0677">Repeat</keyword>
<evidence type="ECO:0000313" key="6">
    <source>
        <dbReference type="EMBL" id="KAK7280293.1"/>
    </source>
</evidence>
<dbReference type="AlphaFoldDB" id="A0AAN9FXS4"/>
<feature type="repeat" description="Pumilio" evidence="4">
    <location>
        <begin position="277"/>
        <end position="312"/>
    </location>
</feature>
<dbReference type="GO" id="GO:0006417">
    <property type="term" value="P:regulation of translation"/>
    <property type="evidence" value="ECO:0007669"/>
    <property type="project" value="UniProtKB-KW"/>
</dbReference>
<dbReference type="GO" id="GO:0003729">
    <property type="term" value="F:mRNA binding"/>
    <property type="evidence" value="ECO:0007669"/>
    <property type="project" value="TreeGrafter"/>
</dbReference>
<dbReference type="PANTHER" id="PTHR12537:SF129">
    <property type="entry name" value="PUMILIO HOMOLOG 15-LIKE"/>
    <property type="match status" value="1"/>
</dbReference>
<dbReference type="SUPFAM" id="SSF48371">
    <property type="entry name" value="ARM repeat"/>
    <property type="match status" value="1"/>
</dbReference>
<protein>
    <recommendedName>
        <fullName evidence="5">PUM-HD domain-containing protein</fullName>
    </recommendedName>
</protein>
<dbReference type="PROSITE" id="PS50302">
    <property type="entry name" value="PUM"/>
    <property type="match status" value="4"/>
</dbReference>
<keyword evidence="7" id="KW-1185">Reference proteome</keyword>
<dbReference type="InterPro" id="IPR016024">
    <property type="entry name" value="ARM-type_fold"/>
</dbReference>
<keyword evidence="3" id="KW-0694">RNA-binding</keyword>
<evidence type="ECO:0000256" key="4">
    <source>
        <dbReference type="PROSITE-ProRule" id="PRU00317"/>
    </source>
</evidence>
<dbReference type="InterPro" id="IPR033133">
    <property type="entry name" value="PUM-HD"/>
</dbReference>
<evidence type="ECO:0000256" key="1">
    <source>
        <dbReference type="ARBA" id="ARBA00022737"/>
    </source>
</evidence>
<dbReference type="PANTHER" id="PTHR12537">
    <property type="entry name" value="RNA BINDING PROTEIN PUMILIO-RELATED"/>
    <property type="match status" value="1"/>
</dbReference>
<dbReference type="SMART" id="SM00025">
    <property type="entry name" value="Pumilio"/>
    <property type="match status" value="8"/>
</dbReference>
<dbReference type="InterPro" id="IPR001313">
    <property type="entry name" value="Pumilio_RNA-bd_rpt"/>
</dbReference>
<evidence type="ECO:0000313" key="7">
    <source>
        <dbReference type="Proteomes" id="UP001359559"/>
    </source>
</evidence>
<gene>
    <name evidence="6" type="ORF">RJT34_25355</name>
</gene>
<feature type="repeat" description="Pumilio" evidence="4">
    <location>
        <begin position="163"/>
        <end position="200"/>
    </location>
</feature>
<feature type="repeat" description="Pumilio" evidence="4">
    <location>
        <begin position="385"/>
        <end position="422"/>
    </location>
</feature>
<organism evidence="6 7">
    <name type="scientific">Clitoria ternatea</name>
    <name type="common">Butterfly pea</name>
    <dbReference type="NCBI Taxonomy" id="43366"/>
    <lineage>
        <taxon>Eukaryota</taxon>
        <taxon>Viridiplantae</taxon>
        <taxon>Streptophyta</taxon>
        <taxon>Embryophyta</taxon>
        <taxon>Tracheophyta</taxon>
        <taxon>Spermatophyta</taxon>
        <taxon>Magnoliopsida</taxon>
        <taxon>eudicotyledons</taxon>
        <taxon>Gunneridae</taxon>
        <taxon>Pentapetalae</taxon>
        <taxon>rosids</taxon>
        <taxon>fabids</taxon>
        <taxon>Fabales</taxon>
        <taxon>Fabaceae</taxon>
        <taxon>Papilionoideae</taxon>
        <taxon>50 kb inversion clade</taxon>
        <taxon>NPAAA clade</taxon>
        <taxon>indigoferoid/millettioid clade</taxon>
        <taxon>Phaseoleae</taxon>
        <taxon>Clitoria</taxon>
    </lineage>
</organism>
<feature type="repeat" description="Pumilio" evidence="4">
    <location>
        <begin position="313"/>
        <end position="348"/>
    </location>
</feature>
<dbReference type="Pfam" id="PF00806">
    <property type="entry name" value="PUF"/>
    <property type="match status" value="8"/>
</dbReference>
<name>A0AAN9FXS4_CLITE</name>
<keyword evidence="2" id="KW-0810">Translation regulation</keyword>